<dbReference type="SMART" id="SM00239">
    <property type="entry name" value="C2"/>
    <property type="match status" value="1"/>
</dbReference>
<evidence type="ECO:0000256" key="1">
    <source>
        <dbReference type="SAM" id="MobiDB-lite"/>
    </source>
</evidence>
<feature type="compositionally biased region" description="Gly residues" evidence="1">
    <location>
        <begin position="179"/>
        <end position="189"/>
    </location>
</feature>
<organism evidence="3 4">
    <name type="scientific">Jimgerdemannia flammicorona</name>
    <dbReference type="NCBI Taxonomy" id="994334"/>
    <lineage>
        <taxon>Eukaryota</taxon>
        <taxon>Fungi</taxon>
        <taxon>Fungi incertae sedis</taxon>
        <taxon>Mucoromycota</taxon>
        <taxon>Mucoromycotina</taxon>
        <taxon>Endogonomycetes</taxon>
        <taxon>Endogonales</taxon>
        <taxon>Endogonaceae</taxon>
        <taxon>Jimgerdemannia</taxon>
    </lineage>
</organism>
<keyword evidence="4" id="KW-1185">Reference proteome</keyword>
<feature type="compositionally biased region" description="Low complexity" evidence="1">
    <location>
        <begin position="299"/>
        <end position="350"/>
    </location>
</feature>
<dbReference type="InterPro" id="IPR052981">
    <property type="entry name" value="Ingression_C2_domain"/>
</dbReference>
<dbReference type="PANTHER" id="PTHR47052">
    <property type="entry name" value="CONSERVED SERINE PROLINE-RICH PROTEIN (AFU_ORTHOLOGUE AFUA_2G01790)"/>
    <property type="match status" value="1"/>
</dbReference>
<gene>
    <name evidence="3" type="ORF">BC938DRAFT_482702</name>
</gene>
<reference evidence="3 4" key="1">
    <citation type="journal article" date="2018" name="New Phytol.">
        <title>Phylogenomics of Endogonaceae and evolution of mycorrhizas within Mucoromycota.</title>
        <authorList>
            <person name="Chang Y."/>
            <person name="Desiro A."/>
            <person name="Na H."/>
            <person name="Sandor L."/>
            <person name="Lipzen A."/>
            <person name="Clum A."/>
            <person name="Barry K."/>
            <person name="Grigoriev I.V."/>
            <person name="Martin F.M."/>
            <person name="Stajich J.E."/>
            <person name="Smith M.E."/>
            <person name="Bonito G."/>
            <person name="Spatafora J.W."/>
        </authorList>
    </citation>
    <scope>NUCLEOTIDE SEQUENCE [LARGE SCALE GENOMIC DNA]</scope>
    <source>
        <strain evidence="3 4">AD002</strain>
    </source>
</reference>
<feature type="compositionally biased region" description="Basic residues" evidence="1">
    <location>
        <begin position="469"/>
        <end position="479"/>
    </location>
</feature>
<dbReference type="PROSITE" id="PS50004">
    <property type="entry name" value="C2"/>
    <property type="match status" value="1"/>
</dbReference>
<dbReference type="SUPFAM" id="SSF49562">
    <property type="entry name" value="C2 domain (Calcium/lipid-binding domain, CaLB)"/>
    <property type="match status" value="1"/>
</dbReference>
<dbReference type="InterPro" id="IPR000008">
    <property type="entry name" value="C2_dom"/>
</dbReference>
<dbReference type="PANTHER" id="PTHR47052:SF3">
    <property type="entry name" value="INGRESSION PROTEIN 1"/>
    <property type="match status" value="1"/>
</dbReference>
<dbReference type="AlphaFoldDB" id="A0A433QDJ4"/>
<dbReference type="Pfam" id="PF00168">
    <property type="entry name" value="C2"/>
    <property type="match status" value="1"/>
</dbReference>
<evidence type="ECO:0000313" key="4">
    <source>
        <dbReference type="Proteomes" id="UP000274822"/>
    </source>
</evidence>
<dbReference type="EMBL" id="RBNJ01007760">
    <property type="protein sequence ID" value="RUS27809.1"/>
    <property type="molecule type" value="Genomic_DNA"/>
</dbReference>
<comment type="caution">
    <text evidence="3">The sequence shown here is derived from an EMBL/GenBank/DDBJ whole genome shotgun (WGS) entry which is preliminary data.</text>
</comment>
<feature type="region of interest" description="Disordered" evidence="1">
    <location>
        <begin position="178"/>
        <end position="368"/>
    </location>
</feature>
<protein>
    <recommendedName>
        <fullName evidence="2">C2 domain-containing protein</fullName>
    </recommendedName>
</protein>
<dbReference type="Gene3D" id="2.60.40.150">
    <property type="entry name" value="C2 domain"/>
    <property type="match status" value="1"/>
</dbReference>
<feature type="region of interest" description="Disordered" evidence="1">
    <location>
        <begin position="467"/>
        <end position="492"/>
    </location>
</feature>
<sequence length="492" mass="52597">MPSQWRILGTQGKLEIVGHGSMSWVHVIRHGQGPVGYKNPETHSCSLHRSHLTTFIMPHGPLEVTVVAAKGLRETGVFDKMDPYVRMYVDPANKQRTRAHVDGGDTPQWNQTLNVDIADSHTQLYVEVFDEDPRSGDVIGGVAVPLDQIFRTGFQDAWFPIKRSNGNPAGELHLVLKFGQGGAPPGQGGYPSRAQSLGDYGSSTPSGAPPRYDGPPSGYPPHYDGPPSGYPAEKGPGAGAPSYSSLGPQQPYPASYGQAPPPPFQQIPPNQQYSPSGVGYNPPPAQDYQSYSPGGGYGQPPQGSGYPSPQSGGYQPPQQGGYGQPPQSGGYQPPQQGGYGQPPQGAYGQPPQGGPLGSSGKAPASGDGKKMPDWVVGLYCGTWSNVFNLPKPPPHTRSPRNSVVLLLVSLAPLHETAPAHHSISHPSYPFLYTAGAAVLGLGTWAVDEFKEHEHEKHKPNVVYIQGQHQQHHGGHGHHKREMDGENEDGAWQ</sequence>
<evidence type="ECO:0000313" key="3">
    <source>
        <dbReference type="EMBL" id="RUS27809.1"/>
    </source>
</evidence>
<accession>A0A433QDJ4</accession>
<dbReference type="Proteomes" id="UP000274822">
    <property type="component" value="Unassembled WGS sequence"/>
</dbReference>
<feature type="domain" description="C2" evidence="2">
    <location>
        <begin position="39"/>
        <end position="159"/>
    </location>
</feature>
<name>A0A433QDJ4_9FUNG</name>
<dbReference type="InterPro" id="IPR035892">
    <property type="entry name" value="C2_domain_sf"/>
</dbReference>
<evidence type="ECO:0000259" key="2">
    <source>
        <dbReference type="PROSITE" id="PS50004"/>
    </source>
</evidence>
<proteinExistence type="predicted"/>